<dbReference type="InterPro" id="IPR001128">
    <property type="entry name" value="Cyt_P450"/>
</dbReference>
<evidence type="ECO:0000256" key="8">
    <source>
        <dbReference type="PIRSR" id="PIRSR602401-1"/>
    </source>
</evidence>
<evidence type="ECO:0000313" key="11">
    <source>
        <dbReference type="EMBL" id="KAK3914576.1"/>
    </source>
</evidence>
<name>A0AAE1H459_9NEOP</name>
<dbReference type="Pfam" id="PF00067">
    <property type="entry name" value="p450"/>
    <property type="match status" value="1"/>
</dbReference>
<evidence type="ECO:0000256" key="5">
    <source>
        <dbReference type="ARBA" id="ARBA00023002"/>
    </source>
</evidence>
<dbReference type="InterPro" id="IPR050479">
    <property type="entry name" value="CYP11_CYP27_families"/>
</dbReference>
<reference evidence="11" key="1">
    <citation type="submission" date="2021-07" db="EMBL/GenBank/DDBJ databases">
        <authorList>
            <person name="Catto M.A."/>
            <person name="Jacobson A."/>
            <person name="Kennedy G."/>
            <person name="Labadie P."/>
            <person name="Hunt B.G."/>
            <person name="Srinivasan R."/>
        </authorList>
    </citation>
    <scope>NUCLEOTIDE SEQUENCE</scope>
    <source>
        <strain evidence="11">PL_HMW_Pooled</strain>
        <tissue evidence="11">Head</tissue>
    </source>
</reference>
<keyword evidence="7 9" id="KW-0503">Monooxygenase</keyword>
<organism evidence="11 12">
    <name type="scientific">Frankliniella fusca</name>
    <dbReference type="NCBI Taxonomy" id="407009"/>
    <lineage>
        <taxon>Eukaryota</taxon>
        <taxon>Metazoa</taxon>
        <taxon>Ecdysozoa</taxon>
        <taxon>Arthropoda</taxon>
        <taxon>Hexapoda</taxon>
        <taxon>Insecta</taxon>
        <taxon>Pterygota</taxon>
        <taxon>Neoptera</taxon>
        <taxon>Paraneoptera</taxon>
        <taxon>Thysanoptera</taxon>
        <taxon>Terebrantia</taxon>
        <taxon>Thripoidea</taxon>
        <taxon>Thripidae</taxon>
        <taxon>Frankliniella</taxon>
    </lineage>
</organism>
<dbReference type="CDD" id="cd11054">
    <property type="entry name" value="CYP24A1-like"/>
    <property type="match status" value="1"/>
</dbReference>
<proteinExistence type="inferred from homology"/>
<dbReference type="PRINTS" id="PR00385">
    <property type="entry name" value="P450"/>
</dbReference>
<keyword evidence="4 8" id="KW-0479">Metal-binding</keyword>
<dbReference type="InterPro" id="IPR002401">
    <property type="entry name" value="Cyt_P450_E_grp-I"/>
</dbReference>
<comment type="caution">
    <text evidence="11">The sequence shown here is derived from an EMBL/GenBank/DDBJ whole genome shotgun (WGS) entry which is preliminary data.</text>
</comment>
<evidence type="ECO:0000256" key="7">
    <source>
        <dbReference type="ARBA" id="ARBA00023033"/>
    </source>
</evidence>
<evidence type="ECO:0000313" key="12">
    <source>
        <dbReference type="Proteomes" id="UP001219518"/>
    </source>
</evidence>
<dbReference type="Proteomes" id="UP001219518">
    <property type="component" value="Unassembled WGS sequence"/>
</dbReference>
<evidence type="ECO:0000256" key="6">
    <source>
        <dbReference type="ARBA" id="ARBA00023004"/>
    </source>
</evidence>
<keyword evidence="5 9" id="KW-0560">Oxidoreductase</keyword>
<evidence type="ECO:0000256" key="9">
    <source>
        <dbReference type="RuleBase" id="RU000461"/>
    </source>
</evidence>
<gene>
    <name evidence="11" type="ORF">KUF71_005372</name>
</gene>
<evidence type="ECO:0000256" key="4">
    <source>
        <dbReference type="ARBA" id="ARBA00022723"/>
    </source>
</evidence>
<feature type="binding site" description="axial binding residue" evidence="8">
    <location>
        <position position="479"/>
    </location>
    <ligand>
        <name>heme</name>
        <dbReference type="ChEBI" id="CHEBI:30413"/>
    </ligand>
    <ligandPart>
        <name>Fe</name>
        <dbReference type="ChEBI" id="CHEBI:18248"/>
    </ligandPart>
</feature>
<dbReference type="InterPro" id="IPR017972">
    <property type="entry name" value="Cyt_P450_CS"/>
</dbReference>
<reference evidence="11" key="2">
    <citation type="journal article" date="2023" name="BMC Genomics">
        <title>Pest status, molecular evolution, and epigenetic factors derived from the genome assembly of Frankliniella fusca, a thysanopteran phytovirus vector.</title>
        <authorList>
            <person name="Catto M.A."/>
            <person name="Labadie P.E."/>
            <person name="Jacobson A.L."/>
            <person name="Kennedy G.G."/>
            <person name="Srinivasan R."/>
            <person name="Hunt B.G."/>
        </authorList>
    </citation>
    <scope>NUCLEOTIDE SEQUENCE</scope>
    <source>
        <strain evidence="11">PL_HMW_Pooled</strain>
    </source>
</reference>
<dbReference type="EMBL" id="JAHWGI010000383">
    <property type="protein sequence ID" value="KAK3914576.1"/>
    <property type="molecule type" value="Genomic_DNA"/>
</dbReference>
<dbReference type="FunFam" id="1.10.630.10:FF:000006">
    <property type="entry name" value="Cytochrome P450 302a1, mitochondrial"/>
    <property type="match status" value="1"/>
</dbReference>
<dbReference type="PANTHER" id="PTHR24279:SF120">
    <property type="entry name" value="CYTOCHROME P450"/>
    <property type="match status" value="1"/>
</dbReference>
<dbReference type="SUPFAM" id="SSF48264">
    <property type="entry name" value="Cytochrome P450"/>
    <property type="match status" value="1"/>
</dbReference>
<keyword evidence="12" id="KW-1185">Reference proteome</keyword>
<evidence type="ECO:0000256" key="1">
    <source>
        <dbReference type="ARBA" id="ARBA00001971"/>
    </source>
</evidence>
<sequence>MRSAARLSVRVRPSGSGSGSGPPRGVHLQAARCRSSLSLAGEVPEDAAAAQARPFSEVPGPKPLPVLGNLWRFFPGGDLANVPPYEVPDTLVRTYGPIVKLEGMMTATKLFVADPNAAQQIFRTEGQWPIREGISSIDYYYRNYRKNLEFSLGTANGELWQKFRSTVNQVAMQPRNVKVYVEPINAVAVEFIQRMKSIRDANQQMPDDFTNEIKKWASESITYVALDARLGMLENDIDPDSDAGRIVELVKDVFDAMAELEFGLSPWRYISTPTWRKLKNAMDTFTELATRRVNEVVDRLAKLSEEEIASRQLSVLERLLVNSSHDPDKAVAFALDMMLAGIDTTANQTSSLLYFLASNPDKQRALQEELDREYQEGQPLTAPVLERLKYLRACIKEAMRLQAVVTGILRTVNQDIVLNGYLIPKGTHTIVCTKVMCRDESLVPRASEYLPERWLPGHEHLKPTHAFVNIPFGFGPRMCAGKRFADLEMEVLCANLFRSYNLEWHHPPPAVEQKLFVQYSTPLKITMKERQ</sequence>
<dbReference type="InterPro" id="IPR036396">
    <property type="entry name" value="Cyt_P450_sf"/>
</dbReference>
<dbReference type="AlphaFoldDB" id="A0AAE1H459"/>
<accession>A0AAE1H459</accession>
<comment type="similarity">
    <text evidence="2 9">Belongs to the cytochrome P450 family.</text>
</comment>
<dbReference type="GO" id="GO:0005506">
    <property type="term" value="F:iron ion binding"/>
    <property type="evidence" value="ECO:0007669"/>
    <property type="project" value="InterPro"/>
</dbReference>
<dbReference type="PROSITE" id="PS00086">
    <property type="entry name" value="CYTOCHROME_P450"/>
    <property type="match status" value="1"/>
</dbReference>
<dbReference type="GO" id="GO:0016705">
    <property type="term" value="F:oxidoreductase activity, acting on paired donors, with incorporation or reduction of molecular oxygen"/>
    <property type="evidence" value="ECO:0007669"/>
    <property type="project" value="InterPro"/>
</dbReference>
<comment type="cofactor">
    <cofactor evidence="1 8">
        <name>heme</name>
        <dbReference type="ChEBI" id="CHEBI:30413"/>
    </cofactor>
</comment>
<dbReference type="Gene3D" id="1.10.630.10">
    <property type="entry name" value="Cytochrome P450"/>
    <property type="match status" value="1"/>
</dbReference>
<evidence type="ECO:0000256" key="3">
    <source>
        <dbReference type="ARBA" id="ARBA00022617"/>
    </source>
</evidence>
<evidence type="ECO:0000256" key="10">
    <source>
        <dbReference type="SAM" id="MobiDB-lite"/>
    </source>
</evidence>
<feature type="region of interest" description="Disordered" evidence="10">
    <location>
        <begin position="1"/>
        <end position="27"/>
    </location>
</feature>
<dbReference type="GO" id="GO:0004497">
    <property type="term" value="F:monooxygenase activity"/>
    <property type="evidence" value="ECO:0007669"/>
    <property type="project" value="UniProtKB-KW"/>
</dbReference>
<keyword evidence="3 8" id="KW-0349">Heme</keyword>
<evidence type="ECO:0000256" key="2">
    <source>
        <dbReference type="ARBA" id="ARBA00010617"/>
    </source>
</evidence>
<protein>
    <submittedName>
        <fullName evidence="11">Cytochrome P450 301a1, mitochondrial</fullName>
    </submittedName>
</protein>
<keyword evidence="6 8" id="KW-0408">Iron</keyword>
<dbReference type="PRINTS" id="PR00463">
    <property type="entry name" value="EP450I"/>
</dbReference>
<dbReference type="GO" id="GO:0020037">
    <property type="term" value="F:heme binding"/>
    <property type="evidence" value="ECO:0007669"/>
    <property type="project" value="InterPro"/>
</dbReference>
<dbReference type="PANTHER" id="PTHR24279">
    <property type="entry name" value="CYTOCHROME P450"/>
    <property type="match status" value="1"/>
</dbReference>